<comment type="caution">
    <text evidence="7">The sequence shown here is derived from an EMBL/GenBank/DDBJ whole genome shotgun (WGS) entry which is preliminary data.</text>
</comment>
<evidence type="ECO:0000256" key="5">
    <source>
        <dbReference type="ARBA" id="ARBA00023136"/>
    </source>
</evidence>
<name>A0A2P6TFT8_CHLSO</name>
<gene>
    <name evidence="7" type="ORF">C2E21_8121</name>
</gene>
<dbReference type="AlphaFoldDB" id="A0A2P6TFT8"/>
<dbReference type="OrthoDB" id="10267969at2759"/>
<dbReference type="PANTHER" id="PTHR11266:SF116">
    <property type="entry name" value="MPV17-LIKE PROTEIN"/>
    <property type="match status" value="1"/>
</dbReference>
<keyword evidence="3 6" id="KW-0812">Transmembrane</keyword>
<keyword evidence="8" id="KW-1185">Reference proteome</keyword>
<dbReference type="GO" id="GO:0005737">
    <property type="term" value="C:cytoplasm"/>
    <property type="evidence" value="ECO:0007669"/>
    <property type="project" value="TreeGrafter"/>
</dbReference>
<evidence type="ECO:0000256" key="1">
    <source>
        <dbReference type="ARBA" id="ARBA00004141"/>
    </source>
</evidence>
<dbReference type="EMBL" id="LHPG02000018">
    <property type="protein sequence ID" value="PRW32981.1"/>
    <property type="molecule type" value="Genomic_DNA"/>
</dbReference>
<evidence type="ECO:0000313" key="7">
    <source>
        <dbReference type="EMBL" id="PRW32981.1"/>
    </source>
</evidence>
<organism evidence="7 8">
    <name type="scientific">Chlorella sorokiniana</name>
    <name type="common">Freshwater green alga</name>
    <dbReference type="NCBI Taxonomy" id="3076"/>
    <lineage>
        <taxon>Eukaryota</taxon>
        <taxon>Viridiplantae</taxon>
        <taxon>Chlorophyta</taxon>
        <taxon>core chlorophytes</taxon>
        <taxon>Trebouxiophyceae</taxon>
        <taxon>Chlorellales</taxon>
        <taxon>Chlorellaceae</taxon>
        <taxon>Chlorella clade</taxon>
        <taxon>Chlorella</taxon>
    </lineage>
</organism>
<protein>
    <submittedName>
        <fullName evidence="7">Peroxisomal membrane</fullName>
    </submittedName>
</protein>
<dbReference type="STRING" id="3076.A0A2P6TFT8"/>
<dbReference type="PANTHER" id="PTHR11266">
    <property type="entry name" value="PEROXISOMAL MEMBRANE PROTEIN 2, PXMP2 MPV17"/>
    <property type="match status" value="1"/>
</dbReference>
<evidence type="ECO:0000313" key="8">
    <source>
        <dbReference type="Proteomes" id="UP000239899"/>
    </source>
</evidence>
<feature type="transmembrane region" description="Helical" evidence="6">
    <location>
        <begin position="120"/>
        <end position="142"/>
    </location>
</feature>
<dbReference type="Pfam" id="PF04117">
    <property type="entry name" value="Mpv17_PMP22"/>
    <property type="match status" value="1"/>
</dbReference>
<dbReference type="GO" id="GO:0016020">
    <property type="term" value="C:membrane"/>
    <property type="evidence" value="ECO:0007669"/>
    <property type="project" value="UniProtKB-SubCell"/>
</dbReference>
<comment type="similarity">
    <text evidence="2 6">Belongs to the peroxisomal membrane protein PXMP2/4 family.</text>
</comment>
<sequence length="192" mass="20997">MLLRHPVLRAAAVSGCTMAAGDVLCQAIRARRAGRDIRIDWRQTARFGTVGLTLHGPFFFHGFRWLDTRFGASVNLRMAVVKACAGNFTIFPLYLGSFFLYMGLLEGLRPGQAVQKLRQAFVPTYTAGWGFWLPANLINFVFVPPTGRVLFANAAGLIWNAILSLENSTKGRVVVQPAAGRDAQRGGSGAKR</sequence>
<evidence type="ECO:0000256" key="3">
    <source>
        <dbReference type="ARBA" id="ARBA00022692"/>
    </source>
</evidence>
<keyword evidence="4 6" id="KW-1133">Transmembrane helix</keyword>
<reference evidence="7 8" key="1">
    <citation type="journal article" date="2018" name="Plant J.">
        <title>Genome sequences of Chlorella sorokiniana UTEX 1602 and Micractinium conductrix SAG 241.80: implications to maltose excretion by a green alga.</title>
        <authorList>
            <person name="Arriola M.B."/>
            <person name="Velmurugan N."/>
            <person name="Zhang Y."/>
            <person name="Plunkett M.H."/>
            <person name="Hondzo H."/>
            <person name="Barney B.M."/>
        </authorList>
    </citation>
    <scope>NUCLEOTIDE SEQUENCE [LARGE SCALE GENOMIC DNA]</scope>
    <source>
        <strain evidence="8">UTEX 1602</strain>
    </source>
</reference>
<evidence type="ECO:0000256" key="6">
    <source>
        <dbReference type="RuleBase" id="RU363053"/>
    </source>
</evidence>
<proteinExistence type="inferred from homology"/>
<evidence type="ECO:0000256" key="2">
    <source>
        <dbReference type="ARBA" id="ARBA00006824"/>
    </source>
</evidence>
<evidence type="ECO:0000256" key="4">
    <source>
        <dbReference type="ARBA" id="ARBA00022989"/>
    </source>
</evidence>
<dbReference type="Proteomes" id="UP000239899">
    <property type="component" value="Unassembled WGS sequence"/>
</dbReference>
<accession>A0A2P6TFT8</accession>
<keyword evidence="5 6" id="KW-0472">Membrane</keyword>
<feature type="transmembrane region" description="Helical" evidence="6">
    <location>
        <begin position="86"/>
        <end position="108"/>
    </location>
</feature>
<dbReference type="InterPro" id="IPR007248">
    <property type="entry name" value="Mpv17_PMP22"/>
</dbReference>
<comment type="subcellular location">
    <subcellularLocation>
        <location evidence="1">Membrane</location>
        <topology evidence="1">Multi-pass membrane protein</topology>
    </subcellularLocation>
</comment>